<organism evidence="1 2">
    <name type="scientific">Taxus chinensis</name>
    <name type="common">Chinese yew</name>
    <name type="synonym">Taxus wallichiana var. chinensis</name>
    <dbReference type="NCBI Taxonomy" id="29808"/>
    <lineage>
        <taxon>Eukaryota</taxon>
        <taxon>Viridiplantae</taxon>
        <taxon>Streptophyta</taxon>
        <taxon>Embryophyta</taxon>
        <taxon>Tracheophyta</taxon>
        <taxon>Spermatophyta</taxon>
        <taxon>Pinopsida</taxon>
        <taxon>Pinidae</taxon>
        <taxon>Conifers II</taxon>
        <taxon>Cupressales</taxon>
        <taxon>Taxaceae</taxon>
        <taxon>Taxus</taxon>
    </lineage>
</organism>
<dbReference type="EMBL" id="JAHRHJ020000010">
    <property type="protein sequence ID" value="KAH9297077.1"/>
    <property type="molecule type" value="Genomic_DNA"/>
</dbReference>
<name>A0AA38CB69_TAXCH</name>
<dbReference type="AlphaFoldDB" id="A0AA38CB69"/>
<dbReference type="Proteomes" id="UP000824469">
    <property type="component" value="Unassembled WGS sequence"/>
</dbReference>
<accession>A0AA38CB69</accession>
<sequence>MVVVCDGPSSSPNPNFLSTARALVVVGKQRYAKVKPFCVGVSGGLVGGESAISPVKSSAVRKIDGGVGLGRGFGGMTNTDGALGRFGGPDPTLPPPFQIGGSIARGKGRTTGGGGDNLTIYGPENDDLDNVVASLKDNQEEKLGEDGSCPTSLDKMNHMVSLSVDSLMRPLSPNWNQNPINKDVLEILLPIHQDENVDLNASEGLDPFPTLNHANIMEVPILCEIEVVEKVFHSNGQLAMEILCGQRFVQEDRVEFSRESVGKEGFT</sequence>
<evidence type="ECO:0000313" key="1">
    <source>
        <dbReference type="EMBL" id="KAH9297077.1"/>
    </source>
</evidence>
<proteinExistence type="predicted"/>
<gene>
    <name evidence="1" type="ORF">KI387_028759</name>
</gene>
<protein>
    <submittedName>
        <fullName evidence="1">Uncharacterized protein</fullName>
    </submittedName>
</protein>
<keyword evidence="2" id="KW-1185">Reference proteome</keyword>
<comment type="caution">
    <text evidence="1">The sequence shown here is derived from an EMBL/GenBank/DDBJ whole genome shotgun (WGS) entry which is preliminary data.</text>
</comment>
<reference evidence="1 2" key="1">
    <citation type="journal article" date="2021" name="Nat. Plants">
        <title>The Taxus genome provides insights into paclitaxel biosynthesis.</title>
        <authorList>
            <person name="Xiong X."/>
            <person name="Gou J."/>
            <person name="Liao Q."/>
            <person name="Li Y."/>
            <person name="Zhou Q."/>
            <person name="Bi G."/>
            <person name="Li C."/>
            <person name="Du R."/>
            <person name="Wang X."/>
            <person name="Sun T."/>
            <person name="Guo L."/>
            <person name="Liang H."/>
            <person name="Lu P."/>
            <person name="Wu Y."/>
            <person name="Zhang Z."/>
            <person name="Ro D.K."/>
            <person name="Shang Y."/>
            <person name="Huang S."/>
            <person name="Yan J."/>
        </authorList>
    </citation>
    <scope>NUCLEOTIDE SEQUENCE [LARGE SCALE GENOMIC DNA]</scope>
    <source>
        <strain evidence="1">Ta-2019</strain>
    </source>
</reference>
<evidence type="ECO:0000313" key="2">
    <source>
        <dbReference type="Proteomes" id="UP000824469"/>
    </source>
</evidence>